<evidence type="ECO:0000256" key="2">
    <source>
        <dbReference type="ARBA" id="ARBA00004496"/>
    </source>
</evidence>
<proteinExistence type="inferred from homology"/>
<dbReference type="GO" id="GO:0003723">
    <property type="term" value="F:RNA binding"/>
    <property type="evidence" value="ECO:0007669"/>
    <property type="project" value="UniProtKB-KW"/>
</dbReference>
<feature type="compositionally biased region" description="Polar residues" evidence="9">
    <location>
        <begin position="911"/>
        <end position="925"/>
    </location>
</feature>
<dbReference type="Gene3D" id="3.90.79.10">
    <property type="entry name" value="Nucleoside Triphosphate Pyrophosphohydrolase"/>
    <property type="match status" value="1"/>
</dbReference>
<dbReference type="GO" id="GO:0030145">
    <property type="term" value="F:manganese ion binding"/>
    <property type="evidence" value="ECO:0007669"/>
    <property type="project" value="InterPro"/>
</dbReference>
<dbReference type="Gene3D" id="1.10.10.1050">
    <property type="entry name" value="Dcp2, box A domain"/>
    <property type="match status" value="1"/>
</dbReference>
<feature type="compositionally biased region" description="Polar residues" evidence="9">
    <location>
        <begin position="537"/>
        <end position="555"/>
    </location>
</feature>
<dbReference type="GO" id="GO:0000184">
    <property type="term" value="P:nuclear-transcribed mRNA catabolic process, nonsense-mediated decay"/>
    <property type="evidence" value="ECO:0007669"/>
    <property type="project" value="InterPro"/>
</dbReference>
<evidence type="ECO:0000256" key="3">
    <source>
        <dbReference type="ARBA" id="ARBA00005279"/>
    </source>
</evidence>
<organism evidence="11 12">
    <name type="scientific">Zopfia rhizophila CBS 207.26</name>
    <dbReference type="NCBI Taxonomy" id="1314779"/>
    <lineage>
        <taxon>Eukaryota</taxon>
        <taxon>Fungi</taxon>
        <taxon>Dikarya</taxon>
        <taxon>Ascomycota</taxon>
        <taxon>Pezizomycotina</taxon>
        <taxon>Dothideomycetes</taxon>
        <taxon>Dothideomycetes incertae sedis</taxon>
        <taxon>Zopfiaceae</taxon>
        <taxon>Zopfia</taxon>
    </lineage>
</organism>
<keyword evidence="4" id="KW-0963">Cytoplasm</keyword>
<keyword evidence="5" id="KW-0479">Metal-binding</keyword>
<keyword evidence="6" id="KW-0378">Hydrolase</keyword>
<dbReference type="SUPFAM" id="SSF140586">
    <property type="entry name" value="Dcp2 domain-like"/>
    <property type="match status" value="1"/>
</dbReference>
<dbReference type="OrthoDB" id="18996at2759"/>
<dbReference type="GO" id="GO:0000290">
    <property type="term" value="P:deadenylation-dependent decapping of nuclear-transcribed mRNA"/>
    <property type="evidence" value="ECO:0007669"/>
    <property type="project" value="InterPro"/>
</dbReference>
<evidence type="ECO:0000256" key="9">
    <source>
        <dbReference type="SAM" id="MobiDB-lite"/>
    </source>
</evidence>
<dbReference type="SMART" id="SM01125">
    <property type="entry name" value="DCP2"/>
    <property type="match status" value="1"/>
</dbReference>
<feature type="compositionally biased region" description="Pro residues" evidence="9">
    <location>
        <begin position="848"/>
        <end position="879"/>
    </location>
</feature>
<feature type="compositionally biased region" description="Pro residues" evidence="9">
    <location>
        <begin position="619"/>
        <end position="630"/>
    </location>
</feature>
<dbReference type="CDD" id="cd03672">
    <property type="entry name" value="NUDIX_Dcp2p_Nudt20"/>
    <property type="match status" value="1"/>
</dbReference>
<dbReference type="GO" id="GO:0000932">
    <property type="term" value="C:P-body"/>
    <property type="evidence" value="ECO:0007669"/>
    <property type="project" value="TreeGrafter"/>
</dbReference>
<feature type="compositionally biased region" description="Basic and acidic residues" evidence="9">
    <location>
        <begin position="827"/>
        <end position="841"/>
    </location>
</feature>
<dbReference type="PROSITE" id="PS00893">
    <property type="entry name" value="NUDIX_BOX"/>
    <property type="match status" value="1"/>
</dbReference>
<dbReference type="SUPFAM" id="SSF55811">
    <property type="entry name" value="Nudix"/>
    <property type="match status" value="1"/>
</dbReference>
<feature type="compositionally biased region" description="Polar residues" evidence="9">
    <location>
        <begin position="935"/>
        <end position="955"/>
    </location>
</feature>
<dbReference type="EMBL" id="ML994622">
    <property type="protein sequence ID" value="KAF2188873.1"/>
    <property type="molecule type" value="Genomic_DNA"/>
</dbReference>
<dbReference type="PROSITE" id="PS51462">
    <property type="entry name" value="NUDIX"/>
    <property type="match status" value="1"/>
</dbReference>
<evidence type="ECO:0000313" key="11">
    <source>
        <dbReference type="EMBL" id="KAF2188873.1"/>
    </source>
</evidence>
<keyword evidence="12" id="KW-1185">Reference proteome</keyword>
<accession>A0A6A6ECF5</accession>
<gene>
    <name evidence="11" type="ORF">K469DRAFT_724238</name>
</gene>
<evidence type="ECO:0000256" key="4">
    <source>
        <dbReference type="ARBA" id="ARBA00022490"/>
    </source>
</evidence>
<feature type="compositionally biased region" description="Pro residues" evidence="9">
    <location>
        <begin position="442"/>
        <end position="460"/>
    </location>
</feature>
<dbReference type="InterPro" id="IPR015797">
    <property type="entry name" value="NUDIX_hydrolase-like_dom_sf"/>
</dbReference>
<reference evidence="11" key="1">
    <citation type="journal article" date="2020" name="Stud. Mycol.">
        <title>101 Dothideomycetes genomes: a test case for predicting lifestyles and emergence of pathogens.</title>
        <authorList>
            <person name="Haridas S."/>
            <person name="Albert R."/>
            <person name="Binder M."/>
            <person name="Bloem J."/>
            <person name="Labutti K."/>
            <person name="Salamov A."/>
            <person name="Andreopoulos B."/>
            <person name="Baker S."/>
            <person name="Barry K."/>
            <person name="Bills G."/>
            <person name="Bluhm B."/>
            <person name="Cannon C."/>
            <person name="Castanera R."/>
            <person name="Culley D."/>
            <person name="Daum C."/>
            <person name="Ezra D."/>
            <person name="Gonzalez J."/>
            <person name="Henrissat B."/>
            <person name="Kuo A."/>
            <person name="Liang C."/>
            <person name="Lipzen A."/>
            <person name="Lutzoni F."/>
            <person name="Magnuson J."/>
            <person name="Mondo S."/>
            <person name="Nolan M."/>
            <person name="Ohm R."/>
            <person name="Pangilinan J."/>
            <person name="Park H.-J."/>
            <person name="Ramirez L."/>
            <person name="Alfaro M."/>
            <person name="Sun H."/>
            <person name="Tritt A."/>
            <person name="Yoshinaga Y."/>
            <person name="Zwiers L.-H."/>
            <person name="Turgeon B."/>
            <person name="Goodwin S."/>
            <person name="Spatafora J."/>
            <person name="Crous P."/>
            <person name="Grigoriev I."/>
        </authorList>
    </citation>
    <scope>NUCLEOTIDE SEQUENCE</scope>
    <source>
        <strain evidence="11">CBS 207.26</strain>
    </source>
</reference>
<name>A0A6A6ECF5_9PEZI</name>
<dbReference type="InterPro" id="IPR020084">
    <property type="entry name" value="NUDIX_hydrolase_CS"/>
</dbReference>
<evidence type="ECO:0000256" key="7">
    <source>
        <dbReference type="ARBA" id="ARBA00022884"/>
    </source>
</evidence>
<dbReference type="FunFam" id="3.90.79.10:FF:000003">
    <property type="entry name" value="M7GpppN-mRNA hydrolase isoform 2"/>
    <property type="match status" value="1"/>
</dbReference>
<keyword evidence="7" id="KW-0694">RNA-binding</keyword>
<evidence type="ECO:0000259" key="10">
    <source>
        <dbReference type="PROSITE" id="PS51462"/>
    </source>
</evidence>
<feature type="compositionally biased region" description="Pro residues" evidence="9">
    <location>
        <begin position="580"/>
        <end position="592"/>
    </location>
</feature>
<dbReference type="Pfam" id="PF05026">
    <property type="entry name" value="DCP2"/>
    <property type="match status" value="1"/>
</dbReference>
<evidence type="ECO:0000256" key="6">
    <source>
        <dbReference type="ARBA" id="ARBA00022801"/>
    </source>
</evidence>
<keyword evidence="8" id="KW-0464">Manganese</keyword>
<comment type="subcellular location">
    <subcellularLocation>
        <location evidence="2">Cytoplasm</location>
    </subcellularLocation>
</comment>
<evidence type="ECO:0000256" key="5">
    <source>
        <dbReference type="ARBA" id="ARBA00022723"/>
    </source>
</evidence>
<evidence type="ECO:0000256" key="1">
    <source>
        <dbReference type="ARBA" id="ARBA00001936"/>
    </source>
</evidence>
<dbReference type="InterPro" id="IPR036189">
    <property type="entry name" value="DCP2_BoxA_sf"/>
</dbReference>
<feature type="compositionally biased region" description="Polar residues" evidence="9">
    <location>
        <begin position="742"/>
        <end position="758"/>
    </location>
</feature>
<dbReference type="PANTHER" id="PTHR23114:SF17">
    <property type="entry name" value="M7GPPPN-MRNA HYDROLASE"/>
    <property type="match status" value="1"/>
</dbReference>
<feature type="domain" description="Nudix hydrolase" evidence="10">
    <location>
        <begin position="95"/>
        <end position="233"/>
    </location>
</feature>
<sequence length="1016" mass="110202">MTETKMRLVDWLDDLCVRFIINLPNEELQSVERICFQIEEAQWFYEDFIRPLDPSLPSMNLKKFCLLIFRHCPLLSAFSEHHHTQAYQEFLAYKTRVPVRGAIMLNEDMTQAVLVKGWKKGAKWSFPRGKINKDEKDLDCAVREVYEETGFELREAGLVGEEENMKHIEVSMREQHMRLYVFRGVPMDTHFEPRTRKEISKISWYKLGHLPTLKRNRAQQGNGEDLLKDNMFYMVAPFLQPLKNWIRLQRKLDRQKAAVNAHPAPPVPAGETDVWETEQDEGVGELTADEATLPCIEPADSNFAELVARLGRGHRSSDALPEVSTEPAMPQIADPAEELKRMLNVNAGFPLQTPVEAPATVVDQQPNPLLAMLHGNKASDAPAPRTPFDQILAPPSQPQSPPHHHPRPPHLANMPPPSSFPFQPQQTLPFRGPAYPHGSPSPNGPPVPIPQRFIPPPPRVQNPVFPTHTPNIQQAFSQEVPRPYHRTGDPQFAQPPRFPDLHGSAIPPASKLPPPKLTAHTLGLLNTFKANEKPASQPANPHSQTAQSPQATPKVQQPPALQRGFESFPSPQAASANPYVPSPPPFKSPPPSANFQPVQPKPRSAHQDTLLNLFRSPSIPAPTPPPPPSKPGAELVELSAHPTPGHAKLYLAQAAGPPRPDLSNKPNLLEAFGQAPRKPSLTSATVSGPLNAPDFETVKKNTHLGEVNGHDHRDVSPASRRGGGAGSGVEDKVMIPTHILQRENTPGSKKTSPTTVQPDINPLAMKDRNAGDTPQAKVFQPQILKRPQQQSSAPSPSLGPALANQFRRTVAPAPAQFPTVPGAQPGFDRRDTLPGDQKKVLLDLFAKPPQPAKPPVPLSKFPLPPSKSPIPPAKSPQPPKSANENDGFKSPKTLMSGVISPVSPLPEKGSLQGSPAGLNSRSRISSLGEGMGLPNSITLQTQLPLAPTSQPTTGSAVEGGLKNGLGSGEESAGCTGAGKFGGVGALKGSGGAGEGKSPVDKTFLLGFLEGVAKRGR</sequence>
<feature type="region of interest" description="Disordered" evidence="9">
    <location>
        <begin position="675"/>
        <end position="970"/>
    </location>
</feature>
<dbReference type="InterPro" id="IPR007722">
    <property type="entry name" value="DCP2_BoxA"/>
</dbReference>
<feature type="region of interest" description="Disordered" evidence="9">
    <location>
        <begin position="374"/>
        <end position="462"/>
    </location>
</feature>
<evidence type="ECO:0000256" key="8">
    <source>
        <dbReference type="ARBA" id="ARBA00023211"/>
    </source>
</evidence>
<dbReference type="PANTHER" id="PTHR23114">
    <property type="entry name" value="M7GPPPN-MRNA HYDROLASE"/>
    <property type="match status" value="1"/>
</dbReference>
<dbReference type="InterPro" id="IPR044099">
    <property type="entry name" value="Dcp2_NUDIX"/>
</dbReference>
<dbReference type="FunFam" id="1.10.10.1050:FF:000003">
    <property type="entry name" value="Decapping enzyme Dcp2, putative"/>
    <property type="match status" value="1"/>
</dbReference>
<dbReference type="InterPro" id="IPR000086">
    <property type="entry name" value="NUDIX_hydrolase_dom"/>
</dbReference>
<protein>
    <recommendedName>
        <fullName evidence="10">Nudix hydrolase domain-containing protein</fullName>
    </recommendedName>
</protein>
<evidence type="ECO:0000313" key="12">
    <source>
        <dbReference type="Proteomes" id="UP000800200"/>
    </source>
</evidence>
<dbReference type="GO" id="GO:0140933">
    <property type="term" value="F:5'-(N(7)-methylguanosine 5'-triphospho)-[mRNA] hydrolase activity"/>
    <property type="evidence" value="ECO:0007669"/>
    <property type="project" value="InterPro"/>
</dbReference>
<comment type="cofactor">
    <cofactor evidence="1">
        <name>Mn(2+)</name>
        <dbReference type="ChEBI" id="CHEBI:29035"/>
    </cofactor>
</comment>
<feature type="compositionally biased region" description="Low complexity" evidence="9">
    <location>
        <begin position="787"/>
        <end position="803"/>
    </location>
</feature>
<dbReference type="Pfam" id="PF00293">
    <property type="entry name" value="NUDIX"/>
    <property type="match status" value="1"/>
</dbReference>
<feature type="region of interest" description="Disordered" evidence="9">
    <location>
        <begin position="482"/>
        <end position="641"/>
    </location>
</feature>
<dbReference type="AlphaFoldDB" id="A0A6A6ECF5"/>
<dbReference type="Proteomes" id="UP000800200">
    <property type="component" value="Unassembled WGS sequence"/>
</dbReference>
<comment type="similarity">
    <text evidence="3">Belongs to the Nudix hydrolase family. DCP2 subfamily.</text>
</comment>